<dbReference type="AlphaFoldDB" id="A0A6A3SD10"/>
<dbReference type="EMBL" id="QXGA01001638">
    <property type="protein sequence ID" value="KAE9113997.1"/>
    <property type="molecule type" value="Genomic_DNA"/>
</dbReference>
<name>A0A6A3SD10_9STRA</name>
<dbReference type="GO" id="GO:0035303">
    <property type="term" value="P:regulation of dephosphorylation"/>
    <property type="evidence" value="ECO:0007669"/>
    <property type="project" value="TreeGrafter"/>
</dbReference>
<feature type="compositionally biased region" description="Basic and acidic residues" evidence="1">
    <location>
        <begin position="392"/>
        <end position="419"/>
    </location>
</feature>
<reference evidence="2 3" key="1">
    <citation type="submission" date="2018-08" db="EMBL/GenBank/DDBJ databases">
        <title>Genomic investigation of the strawberry pathogen Phytophthora fragariae indicates pathogenicity is determined by transcriptional variation in three key races.</title>
        <authorList>
            <person name="Adams T.M."/>
            <person name="Armitage A.D."/>
            <person name="Sobczyk M.K."/>
            <person name="Bates H.J."/>
            <person name="Dunwell J.M."/>
            <person name="Nellist C.F."/>
            <person name="Harrison R.J."/>
        </authorList>
    </citation>
    <scope>NUCLEOTIDE SEQUENCE [LARGE SCALE GENOMIC DNA]</scope>
    <source>
        <strain evidence="2 3">NOV-5</strain>
    </source>
</reference>
<feature type="region of interest" description="Disordered" evidence="1">
    <location>
        <begin position="389"/>
        <end position="426"/>
    </location>
</feature>
<feature type="compositionally biased region" description="Basic and acidic residues" evidence="1">
    <location>
        <begin position="439"/>
        <end position="450"/>
    </location>
</feature>
<sequence>MLARQTVRLAAGAQRRAYSGLVNKESHIAADQKLFASVKRPTYIKRSSDGPLLTGMFVGLGLGFVQIFRGEFCMATGSGKKDLMSTSATLPDRVSYVEAHRLFMALENPSAAVSEPNSQAFQDHLTRSLQHMKQCVAQRQQDGVLSANERFFELHNTQLYAFCLEYYLGMLSPKQSFFQQAQEQRKGPSDHTRNVVFRIKCLREADVFLTEFLDRAERGGILTEQKRREQYERVESKQCSLSRDDKVQRFQMQREMEKKLRDVQMRREVRGGAHVGGAKNEGADELDDDDEDTEDLEREQLMTFIQLSVLKCMEEQASINQEKDMLETMLKMNVASEKQDLFSEAHRPPPPPQGQGIEVTRINPQMEMRRETIRSGVFQPGHRLPTMSLEEYADRELADAKERQKREQEAPQGPRRFDQLVEDGDEDDAALVEEATYKDRAWDDWKDANEKGIGNKKGSQF</sequence>
<protein>
    <recommendedName>
        <fullName evidence="4">TAP42-like protein</fullName>
    </recommendedName>
</protein>
<dbReference type="GO" id="GO:0009966">
    <property type="term" value="P:regulation of signal transduction"/>
    <property type="evidence" value="ECO:0007669"/>
    <property type="project" value="InterPro"/>
</dbReference>
<dbReference type="PANTHER" id="PTHR10933">
    <property type="entry name" value="IMMUNOGLOBULIN-BINDING PROTEIN 1"/>
    <property type="match status" value="1"/>
</dbReference>
<accession>A0A6A3SD10</accession>
<feature type="region of interest" description="Disordered" evidence="1">
    <location>
        <begin position="439"/>
        <end position="461"/>
    </location>
</feature>
<evidence type="ECO:0000313" key="3">
    <source>
        <dbReference type="Proteomes" id="UP000440732"/>
    </source>
</evidence>
<dbReference type="GO" id="GO:0051721">
    <property type="term" value="F:protein phosphatase 2A binding"/>
    <property type="evidence" value="ECO:0007669"/>
    <property type="project" value="TreeGrafter"/>
</dbReference>
<dbReference type="InterPro" id="IPR007304">
    <property type="entry name" value="TAP46-like"/>
</dbReference>
<evidence type="ECO:0000256" key="1">
    <source>
        <dbReference type="SAM" id="MobiDB-lite"/>
    </source>
</evidence>
<comment type="caution">
    <text evidence="2">The sequence shown here is derived from an EMBL/GenBank/DDBJ whole genome shotgun (WGS) entry which is preliminary data.</text>
</comment>
<organism evidence="2 3">
    <name type="scientific">Phytophthora fragariae</name>
    <dbReference type="NCBI Taxonomy" id="53985"/>
    <lineage>
        <taxon>Eukaryota</taxon>
        <taxon>Sar</taxon>
        <taxon>Stramenopiles</taxon>
        <taxon>Oomycota</taxon>
        <taxon>Peronosporomycetes</taxon>
        <taxon>Peronosporales</taxon>
        <taxon>Peronosporaceae</taxon>
        <taxon>Phytophthora</taxon>
    </lineage>
</organism>
<dbReference type="GO" id="GO:0005829">
    <property type="term" value="C:cytosol"/>
    <property type="evidence" value="ECO:0007669"/>
    <property type="project" value="TreeGrafter"/>
</dbReference>
<dbReference type="Pfam" id="PF04177">
    <property type="entry name" value="TAP42"/>
    <property type="match status" value="1"/>
</dbReference>
<evidence type="ECO:0000313" key="2">
    <source>
        <dbReference type="EMBL" id="KAE9113997.1"/>
    </source>
</evidence>
<evidence type="ECO:0008006" key="4">
    <source>
        <dbReference type="Google" id="ProtNLM"/>
    </source>
</evidence>
<dbReference type="Proteomes" id="UP000440732">
    <property type="component" value="Unassembled WGS sequence"/>
</dbReference>
<proteinExistence type="predicted"/>
<dbReference type="Gene3D" id="1.25.40.540">
    <property type="entry name" value="TAP42-like family"/>
    <property type="match status" value="1"/>
</dbReference>
<dbReference type="PANTHER" id="PTHR10933:SF9">
    <property type="entry name" value="IMMUNOGLOBULIN-BINDING PROTEIN 1"/>
    <property type="match status" value="1"/>
</dbReference>
<dbReference type="InterPro" id="IPR038511">
    <property type="entry name" value="TAP42/TAP46-like_sf"/>
</dbReference>
<feature type="region of interest" description="Disordered" evidence="1">
    <location>
        <begin position="268"/>
        <end position="294"/>
    </location>
</feature>
<feature type="compositionally biased region" description="Acidic residues" evidence="1">
    <location>
        <begin position="283"/>
        <end position="294"/>
    </location>
</feature>
<gene>
    <name evidence="2" type="ORF">PF006_g19610</name>
</gene>